<dbReference type="Gene3D" id="2.130.10.10">
    <property type="entry name" value="YVTN repeat-like/Quinoprotein amine dehydrogenase"/>
    <property type="match status" value="1"/>
</dbReference>
<dbReference type="RefSeq" id="WP_077027300.1">
    <property type="nucleotide sequence ID" value="NZ_CP017641.1"/>
</dbReference>
<dbReference type="InterPro" id="IPR013424">
    <property type="entry name" value="Ice-binding_C"/>
</dbReference>
<name>A0A1P8WQC2_9PLAN</name>
<dbReference type="AlphaFoldDB" id="A0A1P8WQC2"/>
<dbReference type="KEGG" id="fmr:Fuma_05918"/>
<feature type="chain" id="PRO_5013360812" description="Ice-binding protein C-terminal domain-containing protein" evidence="1">
    <location>
        <begin position="22"/>
        <end position="282"/>
    </location>
</feature>
<dbReference type="OrthoDB" id="9805017at2"/>
<reference evidence="3 4" key="1">
    <citation type="journal article" date="2016" name="Front. Microbiol.">
        <title>Fuerstia marisgermanicae gen. nov., sp. nov., an Unusual Member of the Phylum Planctomycetes from the German Wadden Sea.</title>
        <authorList>
            <person name="Kohn T."/>
            <person name="Heuer A."/>
            <person name="Jogler M."/>
            <person name="Vollmers J."/>
            <person name="Boedeker C."/>
            <person name="Bunk B."/>
            <person name="Rast P."/>
            <person name="Borchert D."/>
            <person name="Glockner I."/>
            <person name="Freese H.M."/>
            <person name="Klenk H.P."/>
            <person name="Overmann J."/>
            <person name="Kaster A.K."/>
            <person name="Rohde M."/>
            <person name="Wiegand S."/>
            <person name="Jogler C."/>
        </authorList>
    </citation>
    <scope>NUCLEOTIDE SEQUENCE [LARGE SCALE GENOMIC DNA]</scope>
    <source>
        <strain evidence="3 4">NH11</strain>
    </source>
</reference>
<evidence type="ECO:0000259" key="2">
    <source>
        <dbReference type="Pfam" id="PF07589"/>
    </source>
</evidence>
<evidence type="ECO:0000313" key="3">
    <source>
        <dbReference type="EMBL" id="APZ96250.1"/>
    </source>
</evidence>
<feature type="domain" description="Ice-binding protein C-terminal" evidence="2">
    <location>
        <begin position="247"/>
        <end position="272"/>
    </location>
</feature>
<accession>A0A1P8WQC2</accession>
<dbReference type="EMBL" id="CP017641">
    <property type="protein sequence ID" value="APZ96250.1"/>
    <property type="molecule type" value="Genomic_DNA"/>
</dbReference>
<evidence type="ECO:0000313" key="4">
    <source>
        <dbReference type="Proteomes" id="UP000187735"/>
    </source>
</evidence>
<keyword evidence="1" id="KW-0732">Signal</keyword>
<evidence type="ECO:0000256" key="1">
    <source>
        <dbReference type="SAM" id="SignalP"/>
    </source>
</evidence>
<keyword evidence="4" id="KW-1185">Reference proteome</keyword>
<dbReference type="SUPFAM" id="SSF63825">
    <property type="entry name" value="YWTD domain"/>
    <property type="match status" value="1"/>
</dbReference>
<protein>
    <recommendedName>
        <fullName evidence="2">Ice-binding protein C-terminal domain-containing protein</fullName>
    </recommendedName>
</protein>
<dbReference type="InterPro" id="IPR015943">
    <property type="entry name" value="WD40/YVTN_repeat-like_dom_sf"/>
</dbReference>
<dbReference type="STRING" id="1891926.Fuma_05918"/>
<sequence length="282" mass="28876" precursor="true">MMRIFSLAVCVIAIAAGRLEAELIGITGDGATTPSSLYSLSLTDATSTFIMSLGNGDDGETIGFNPSNGLLYHASGISDGDRFWESIDTGTSTIVSSTQFTGPDVTDENLSMTYNSATGTFLVADRDDVLFDTALGGSATGIGTTPENLKGLAFVGGTLYGAAVFSDTLYTLDPSNGAVVSSLSVTVDGGAIDGMNGLALNPEDDVLWGVFRQAGGIRLLGTLDPTTGIGTSVGTLSDNFAGIAFTSVPEPSSRAVWAIGACVAGIVSARRRRRAVTNRDSA</sequence>
<dbReference type="Proteomes" id="UP000187735">
    <property type="component" value="Chromosome"/>
</dbReference>
<gene>
    <name evidence="3" type="ORF">Fuma_05918</name>
</gene>
<dbReference type="Pfam" id="PF07589">
    <property type="entry name" value="PEP-CTERM"/>
    <property type="match status" value="1"/>
</dbReference>
<proteinExistence type="predicted"/>
<organism evidence="3 4">
    <name type="scientific">Fuerstiella marisgermanici</name>
    <dbReference type="NCBI Taxonomy" id="1891926"/>
    <lineage>
        <taxon>Bacteria</taxon>
        <taxon>Pseudomonadati</taxon>
        <taxon>Planctomycetota</taxon>
        <taxon>Planctomycetia</taxon>
        <taxon>Planctomycetales</taxon>
        <taxon>Planctomycetaceae</taxon>
        <taxon>Fuerstiella</taxon>
    </lineage>
</organism>
<feature type="signal peptide" evidence="1">
    <location>
        <begin position="1"/>
        <end position="21"/>
    </location>
</feature>